<dbReference type="GO" id="GO:0005886">
    <property type="term" value="C:plasma membrane"/>
    <property type="evidence" value="ECO:0007669"/>
    <property type="project" value="UniProtKB-SubCell"/>
</dbReference>
<sequence length="146" mass="15198">MPMGGYPGYPGQPQMGGQYPGMGAPQGAGMFGGYAPPPGNPAVQQARFDKLGVGGEPGGAANNLEILLDVPLQVTVELGRTSRTVREVLELGAGSVVELDKLAGESVELLVNNKLIAKGEVVVIDENFGIRITSIVSPKERLESLK</sequence>
<comment type="similarity">
    <text evidence="2">Belongs to the FliN/MopA/SpaO family.</text>
</comment>
<evidence type="ECO:0000256" key="1">
    <source>
        <dbReference type="ARBA" id="ARBA00004413"/>
    </source>
</evidence>
<accession>A0A2N1PTB4</accession>
<dbReference type="InterPro" id="IPR051469">
    <property type="entry name" value="FliN/MopA/SpaO"/>
</dbReference>
<dbReference type="NCBIfam" id="TIGR02480">
    <property type="entry name" value="fliN"/>
    <property type="match status" value="1"/>
</dbReference>
<dbReference type="Gene3D" id="2.30.330.10">
    <property type="entry name" value="SpoA-like"/>
    <property type="match status" value="1"/>
</dbReference>
<keyword evidence="4" id="KW-0145">Chemotaxis</keyword>
<evidence type="ECO:0000259" key="7">
    <source>
        <dbReference type="Pfam" id="PF01052"/>
    </source>
</evidence>
<reference evidence="8 9" key="1">
    <citation type="journal article" date="2017" name="ISME J.">
        <title>Potential for microbial H2 and metal transformations associated with novel bacteria and archaea in deep terrestrial subsurface sediments.</title>
        <authorList>
            <person name="Hernsdorf A.W."/>
            <person name="Amano Y."/>
            <person name="Miyakawa K."/>
            <person name="Ise K."/>
            <person name="Suzuki Y."/>
            <person name="Anantharaman K."/>
            <person name="Probst A."/>
            <person name="Burstein D."/>
            <person name="Thomas B.C."/>
            <person name="Banfield J.F."/>
        </authorList>
    </citation>
    <scope>NUCLEOTIDE SEQUENCE [LARGE SCALE GENOMIC DNA]</scope>
    <source>
        <strain evidence="8">HGW-Wallbacteria-1</strain>
    </source>
</reference>
<evidence type="ECO:0000256" key="5">
    <source>
        <dbReference type="ARBA" id="ARBA00022779"/>
    </source>
</evidence>
<keyword evidence="8" id="KW-0966">Cell projection</keyword>
<keyword evidence="8" id="KW-0282">Flagellum</keyword>
<dbReference type="InterPro" id="IPR036429">
    <property type="entry name" value="SpoA-like_sf"/>
</dbReference>
<evidence type="ECO:0000313" key="9">
    <source>
        <dbReference type="Proteomes" id="UP000233256"/>
    </source>
</evidence>
<keyword evidence="8" id="KW-0969">Cilium</keyword>
<dbReference type="GO" id="GO:0009425">
    <property type="term" value="C:bacterial-type flagellum basal body"/>
    <property type="evidence" value="ECO:0007669"/>
    <property type="project" value="InterPro"/>
</dbReference>
<dbReference type="EMBL" id="PGXC01000003">
    <property type="protein sequence ID" value="PKK91560.1"/>
    <property type="molecule type" value="Genomic_DNA"/>
</dbReference>
<keyword evidence="6" id="KW-0472">Membrane</keyword>
<dbReference type="InterPro" id="IPR001543">
    <property type="entry name" value="FliN-like_C"/>
</dbReference>
<dbReference type="PANTHER" id="PTHR43484:SF1">
    <property type="entry name" value="FLAGELLAR MOTOR SWITCH PROTEIN FLIN"/>
    <property type="match status" value="1"/>
</dbReference>
<dbReference type="Pfam" id="PF01052">
    <property type="entry name" value="FliMN_C"/>
    <property type="match status" value="1"/>
</dbReference>
<protein>
    <submittedName>
        <fullName evidence="8">Flagellar motor switch protein FliN</fullName>
    </submittedName>
</protein>
<dbReference type="GO" id="GO:0071973">
    <property type="term" value="P:bacterial-type flagellum-dependent cell motility"/>
    <property type="evidence" value="ECO:0007669"/>
    <property type="project" value="InterPro"/>
</dbReference>
<evidence type="ECO:0000256" key="4">
    <source>
        <dbReference type="ARBA" id="ARBA00022500"/>
    </source>
</evidence>
<keyword evidence="5" id="KW-0283">Flagellar rotation</keyword>
<dbReference type="InterPro" id="IPR012826">
    <property type="entry name" value="FliN"/>
</dbReference>
<dbReference type="PRINTS" id="PR00956">
    <property type="entry name" value="FLGMOTORFLIN"/>
</dbReference>
<keyword evidence="3" id="KW-1003">Cell membrane</keyword>
<dbReference type="PANTHER" id="PTHR43484">
    <property type="match status" value="1"/>
</dbReference>
<gene>
    <name evidence="8" type="primary">fliN</name>
    <name evidence="8" type="ORF">CVV64_06295</name>
</gene>
<dbReference type="GO" id="GO:0003774">
    <property type="term" value="F:cytoskeletal motor activity"/>
    <property type="evidence" value="ECO:0007669"/>
    <property type="project" value="InterPro"/>
</dbReference>
<feature type="domain" description="Flagellar motor switch protein FliN-like C-terminal" evidence="7">
    <location>
        <begin position="67"/>
        <end position="136"/>
    </location>
</feature>
<proteinExistence type="inferred from homology"/>
<name>A0A2N1PTB4_9BACT</name>
<dbReference type="GO" id="GO:0006935">
    <property type="term" value="P:chemotaxis"/>
    <property type="evidence" value="ECO:0007669"/>
    <property type="project" value="UniProtKB-KW"/>
</dbReference>
<organism evidence="8 9">
    <name type="scientific">Candidatus Wallbacteria bacterium HGW-Wallbacteria-1</name>
    <dbReference type="NCBI Taxonomy" id="2013854"/>
    <lineage>
        <taxon>Bacteria</taxon>
        <taxon>Candidatus Walliibacteriota</taxon>
    </lineage>
</organism>
<comment type="caution">
    <text evidence="8">The sequence shown here is derived from an EMBL/GenBank/DDBJ whole genome shotgun (WGS) entry which is preliminary data.</text>
</comment>
<dbReference type="SUPFAM" id="SSF101801">
    <property type="entry name" value="Surface presentation of antigens (SPOA)"/>
    <property type="match status" value="1"/>
</dbReference>
<dbReference type="InterPro" id="IPR001172">
    <property type="entry name" value="FliN_T3SS_HrcQb"/>
</dbReference>
<evidence type="ECO:0000256" key="6">
    <source>
        <dbReference type="ARBA" id="ARBA00023136"/>
    </source>
</evidence>
<dbReference type="AlphaFoldDB" id="A0A2N1PTB4"/>
<evidence type="ECO:0000256" key="2">
    <source>
        <dbReference type="ARBA" id="ARBA00009226"/>
    </source>
</evidence>
<evidence type="ECO:0000313" key="8">
    <source>
        <dbReference type="EMBL" id="PKK91560.1"/>
    </source>
</evidence>
<comment type="subcellular location">
    <subcellularLocation>
        <location evidence="1">Cell membrane</location>
        <topology evidence="1">Peripheral membrane protein</topology>
        <orientation evidence="1">Cytoplasmic side</orientation>
    </subcellularLocation>
</comment>
<dbReference type="Proteomes" id="UP000233256">
    <property type="component" value="Unassembled WGS sequence"/>
</dbReference>
<evidence type="ECO:0000256" key="3">
    <source>
        <dbReference type="ARBA" id="ARBA00022475"/>
    </source>
</evidence>